<dbReference type="Proteomes" id="UP000064967">
    <property type="component" value="Chromosome"/>
</dbReference>
<keyword evidence="2" id="KW-1185">Reference proteome</keyword>
<name>A0A0K1PV27_9BACT</name>
<accession>A0A0K1PV27</accession>
<organism evidence="1 2">
    <name type="scientific">Labilithrix luteola</name>
    <dbReference type="NCBI Taxonomy" id="1391654"/>
    <lineage>
        <taxon>Bacteria</taxon>
        <taxon>Pseudomonadati</taxon>
        <taxon>Myxococcota</taxon>
        <taxon>Polyangia</taxon>
        <taxon>Polyangiales</taxon>
        <taxon>Labilitrichaceae</taxon>
        <taxon>Labilithrix</taxon>
    </lineage>
</organism>
<dbReference type="KEGG" id="llu:AKJ09_03653"/>
<dbReference type="AlphaFoldDB" id="A0A0K1PV27"/>
<protein>
    <submittedName>
        <fullName evidence="1">Uncharacterized protein</fullName>
    </submittedName>
</protein>
<dbReference type="EMBL" id="CP012333">
    <property type="protein sequence ID" value="AKU96989.1"/>
    <property type="molecule type" value="Genomic_DNA"/>
</dbReference>
<sequence length="37" mass="3768">MDKSVGAPRRRSVSAHGATIDVASILADGAAFAVRLT</sequence>
<reference evidence="1 2" key="1">
    <citation type="submission" date="2015-08" db="EMBL/GenBank/DDBJ databases">
        <authorList>
            <person name="Babu N.S."/>
            <person name="Beckwith C.J."/>
            <person name="Beseler K.G."/>
            <person name="Brison A."/>
            <person name="Carone J.V."/>
            <person name="Caskin T.P."/>
            <person name="Diamond M."/>
            <person name="Durham M.E."/>
            <person name="Foxe J.M."/>
            <person name="Go M."/>
            <person name="Henderson B.A."/>
            <person name="Jones I.B."/>
            <person name="McGettigan J.A."/>
            <person name="Micheletti S.J."/>
            <person name="Nasrallah M.E."/>
            <person name="Ortiz D."/>
            <person name="Piller C.R."/>
            <person name="Privatt S.R."/>
            <person name="Schneider S.L."/>
            <person name="Sharp S."/>
            <person name="Smith T.C."/>
            <person name="Stanton J.D."/>
            <person name="Ullery H.E."/>
            <person name="Wilson R.J."/>
            <person name="Serrano M.G."/>
            <person name="Buck G."/>
            <person name="Lee V."/>
            <person name="Wang Y."/>
            <person name="Carvalho R."/>
            <person name="Voegtly L."/>
            <person name="Shi R."/>
            <person name="Duckworth R."/>
            <person name="Johnson A."/>
            <person name="Loviza R."/>
            <person name="Walstead R."/>
            <person name="Shah Z."/>
            <person name="Kiflezghi M."/>
            <person name="Wade K."/>
            <person name="Ball S.L."/>
            <person name="Bradley K.W."/>
            <person name="Asai D.J."/>
            <person name="Bowman C.A."/>
            <person name="Russell D.A."/>
            <person name="Pope W.H."/>
            <person name="Jacobs-Sera D."/>
            <person name="Hendrix R.W."/>
            <person name="Hatfull G.F."/>
        </authorList>
    </citation>
    <scope>NUCLEOTIDE SEQUENCE [LARGE SCALE GENOMIC DNA]</scope>
    <source>
        <strain evidence="1 2">DSM 27648</strain>
    </source>
</reference>
<gene>
    <name evidence="1" type="ORF">AKJ09_03653</name>
</gene>
<evidence type="ECO:0000313" key="2">
    <source>
        <dbReference type="Proteomes" id="UP000064967"/>
    </source>
</evidence>
<evidence type="ECO:0000313" key="1">
    <source>
        <dbReference type="EMBL" id="AKU96989.1"/>
    </source>
</evidence>
<proteinExistence type="predicted"/>